<dbReference type="AlphaFoldDB" id="A0A9X0LF91"/>
<accession>A0A9X0LF91</accession>
<name>A0A9X0LF91_9ACTN</name>
<evidence type="ECO:0000313" key="1">
    <source>
        <dbReference type="EMBL" id="KUJ48046.1"/>
    </source>
</evidence>
<dbReference type="RefSeq" id="WP_013731273.1">
    <property type="nucleotide sequence ID" value="NZ_LMWI01000001.1"/>
</dbReference>
<reference evidence="1 2" key="1">
    <citation type="submission" date="2015-10" db="EMBL/GenBank/DDBJ databases">
        <authorList>
            <person name="Ju K.-S."/>
            <person name="Doroghazi J.R."/>
            <person name="Metcalf W.W."/>
        </authorList>
    </citation>
    <scope>NUCLEOTIDE SEQUENCE [LARGE SCALE GENOMIC DNA]</scope>
    <source>
        <strain evidence="1 2">NRRL B-24793</strain>
    </source>
</reference>
<proteinExistence type="predicted"/>
<protein>
    <submittedName>
        <fullName evidence="1">Uncharacterized protein</fullName>
    </submittedName>
</protein>
<organism evidence="1 2">
    <name type="scientific">Micromonospora maris</name>
    <dbReference type="NCBI Taxonomy" id="1003110"/>
    <lineage>
        <taxon>Bacteria</taxon>
        <taxon>Bacillati</taxon>
        <taxon>Actinomycetota</taxon>
        <taxon>Actinomycetes</taxon>
        <taxon>Micromonosporales</taxon>
        <taxon>Micromonosporaceae</taxon>
        <taxon>Micromonospora</taxon>
    </lineage>
</organism>
<keyword evidence="2" id="KW-1185">Reference proteome</keyword>
<comment type="caution">
    <text evidence="1">The sequence shown here is derived from an EMBL/GenBank/DDBJ whole genome shotgun (WGS) entry which is preliminary data.</text>
</comment>
<sequence>MRIAEQTKKKAREYRPIGLHSTCDQYAELYTKAAQAAKHLFDVVSGLITKLIDVLIVINLASAVGTATIETGVGPVVGYSVAAYYAWQAYDLYGEISTFFGNAEATFKGIAGTLGMIQAGAAVAALPDLEPYRHPGQQG</sequence>
<evidence type="ECO:0000313" key="2">
    <source>
        <dbReference type="Proteomes" id="UP000053246"/>
    </source>
</evidence>
<dbReference type="Proteomes" id="UP000053246">
    <property type="component" value="Unassembled WGS sequence"/>
</dbReference>
<gene>
    <name evidence="1" type="ORF">ADL17_02875</name>
</gene>
<dbReference type="EMBL" id="LMWI01000001">
    <property type="protein sequence ID" value="KUJ48046.1"/>
    <property type="molecule type" value="Genomic_DNA"/>
</dbReference>